<dbReference type="Pfam" id="PF11578">
    <property type="entry name" value="DUF3237"/>
    <property type="match status" value="1"/>
</dbReference>
<dbReference type="PANTHER" id="PTHR37315">
    <property type="entry name" value="UPF0311 PROTEIN BLR7842"/>
    <property type="match status" value="1"/>
</dbReference>
<dbReference type="InterPro" id="IPR020915">
    <property type="entry name" value="UPF0311"/>
</dbReference>
<gene>
    <name evidence="1" type="ORF">GCM10023081_16180</name>
</gene>
<comment type="caution">
    <text evidence="1">The sequence shown here is derived from an EMBL/GenBank/DDBJ whole genome shotgun (WGS) entry which is preliminary data.</text>
</comment>
<accession>A0ABP7C452</accession>
<name>A0ABP7C452_9MICC</name>
<evidence type="ECO:0000313" key="1">
    <source>
        <dbReference type="EMBL" id="GAA3678650.1"/>
    </source>
</evidence>
<protein>
    <submittedName>
        <fullName evidence="1">Uncharacterized protein</fullName>
    </submittedName>
</protein>
<organism evidence="1 2">
    <name type="scientific">Arthrobacter ginkgonis</name>
    <dbReference type="NCBI Taxonomy" id="1630594"/>
    <lineage>
        <taxon>Bacteria</taxon>
        <taxon>Bacillati</taxon>
        <taxon>Actinomycetota</taxon>
        <taxon>Actinomycetes</taxon>
        <taxon>Micrococcales</taxon>
        <taxon>Micrococcaceae</taxon>
        <taxon>Arthrobacter</taxon>
    </lineage>
</organism>
<keyword evidence="2" id="KW-1185">Reference proteome</keyword>
<proteinExistence type="predicted"/>
<reference evidence="2" key="1">
    <citation type="journal article" date="2019" name="Int. J. Syst. Evol. Microbiol.">
        <title>The Global Catalogue of Microorganisms (GCM) 10K type strain sequencing project: providing services to taxonomists for standard genome sequencing and annotation.</title>
        <authorList>
            <consortium name="The Broad Institute Genomics Platform"/>
            <consortium name="The Broad Institute Genome Sequencing Center for Infectious Disease"/>
            <person name="Wu L."/>
            <person name="Ma J."/>
        </authorList>
    </citation>
    <scope>NUCLEOTIDE SEQUENCE [LARGE SCALE GENOMIC DNA]</scope>
    <source>
        <strain evidence="2">JCM 30742</strain>
    </source>
</reference>
<sequence>MLPPQELTANHAPLDVAAFSAGVPLVAPAAELAFEAVVDVGEMYDLGFGPLGHRRIVPILGGRFQGPAITGVVLPGGADRQLLRADGIRLLEAVYELRTDDGAVLSVTNRVTVDGVVAEGGYARSVVDVVAPEGPHDWLNRRVLVGTLHPLAPARQAVLVRVFVLT</sequence>
<dbReference type="Gene3D" id="2.40.160.20">
    <property type="match status" value="1"/>
</dbReference>
<dbReference type="EMBL" id="BAABEO010000009">
    <property type="protein sequence ID" value="GAA3678650.1"/>
    <property type="molecule type" value="Genomic_DNA"/>
</dbReference>
<evidence type="ECO:0000313" key="2">
    <source>
        <dbReference type="Proteomes" id="UP001500752"/>
    </source>
</evidence>
<dbReference type="PANTHER" id="PTHR37315:SF1">
    <property type="entry name" value="UPF0311 PROTEIN BLR7842"/>
    <property type="match status" value="1"/>
</dbReference>
<dbReference type="Proteomes" id="UP001500752">
    <property type="component" value="Unassembled WGS sequence"/>
</dbReference>
<dbReference type="RefSeq" id="WP_345149878.1">
    <property type="nucleotide sequence ID" value="NZ_BAABEO010000009.1"/>
</dbReference>